<accession>A0A7N2MXB4</accession>
<dbReference type="EMBL" id="LRBV02000011">
    <property type="status" value="NOT_ANNOTATED_CDS"/>
    <property type="molecule type" value="Genomic_DNA"/>
</dbReference>
<feature type="region of interest" description="Disordered" evidence="1">
    <location>
        <begin position="235"/>
        <end position="277"/>
    </location>
</feature>
<dbReference type="PANTHER" id="PTHR31286">
    <property type="entry name" value="GLYCINE-RICH CELL WALL STRUCTURAL PROTEIN 1.8-LIKE"/>
    <property type="match status" value="1"/>
</dbReference>
<dbReference type="PANTHER" id="PTHR31286:SF167">
    <property type="entry name" value="OS09G0268800 PROTEIN"/>
    <property type="match status" value="1"/>
</dbReference>
<dbReference type="Proteomes" id="UP000594261">
    <property type="component" value="Chromosome 11"/>
</dbReference>
<feature type="domain" description="DUF4283" evidence="2">
    <location>
        <begin position="22"/>
        <end position="103"/>
    </location>
</feature>
<reference evidence="4" key="2">
    <citation type="submission" date="2021-01" db="UniProtKB">
        <authorList>
            <consortium name="EnsemblPlants"/>
        </authorList>
    </citation>
    <scope>IDENTIFICATION</scope>
</reference>
<dbReference type="EnsemblPlants" id="QL11p021813:mrna">
    <property type="protein sequence ID" value="QL11p021813:mrna"/>
    <property type="gene ID" value="QL11p021813"/>
</dbReference>
<dbReference type="AlphaFoldDB" id="A0A7N2MXB4"/>
<proteinExistence type="predicted"/>
<dbReference type="InParanoid" id="A0A7N2MXB4"/>
<sequence length="436" mass="49755">MKLTAEEEEVIAISDEGRLEEMESCSLSLVGKFLTCKAFNKRAAWTTLRKAWGVHTGLQIIEVGSNLFQFKFQSEFEMCRVLRGGPWTFDNQLLMLKKWHKRMTASNVRLEHASLWVQIWGAPFDMISPQVATEVGKRLGVVEEVERRKVRDIQKNFMRVRVALPISKPLRRGSYIADSSGERTWVNFKYERLPIFCFFCGLLEQDVRHCANHFSVEKNGGEVDYQYGEWLKALGGRSRSPPRSPPQDGGAENEQSSDTWEIRRPVSQGVDKPQHMDNPEVYAENMDWMARQDKFPVDKPSELEPISEFEQCMGTDEGEIHDISTPKFMENINVNSNVRLVDTESNMLVSGPNELKQTKQKSTWTRIMRMDYGLGGLPGVSEIPLLRKRGKSCEAECTSKQDVESVQHAKRGKVVVNSLKSDDGSVGVEYHPCRKQ</sequence>
<dbReference type="InterPro" id="IPR025836">
    <property type="entry name" value="Zn_knuckle_CX2CX4HX4C"/>
</dbReference>
<dbReference type="Pfam" id="PF14392">
    <property type="entry name" value="zf-CCHC_4"/>
    <property type="match status" value="1"/>
</dbReference>
<keyword evidence="5" id="KW-1185">Reference proteome</keyword>
<evidence type="ECO:0000259" key="2">
    <source>
        <dbReference type="Pfam" id="PF14111"/>
    </source>
</evidence>
<dbReference type="Pfam" id="PF14111">
    <property type="entry name" value="DUF4283"/>
    <property type="match status" value="1"/>
</dbReference>
<dbReference type="OMA" id="STWTRIM"/>
<organism evidence="4 5">
    <name type="scientific">Quercus lobata</name>
    <name type="common">Valley oak</name>
    <dbReference type="NCBI Taxonomy" id="97700"/>
    <lineage>
        <taxon>Eukaryota</taxon>
        <taxon>Viridiplantae</taxon>
        <taxon>Streptophyta</taxon>
        <taxon>Embryophyta</taxon>
        <taxon>Tracheophyta</taxon>
        <taxon>Spermatophyta</taxon>
        <taxon>Magnoliopsida</taxon>
        <taxon>eudicotyledons</taxon>
        <taxon>Gunneridae</taxon>
        <taxon>Pentapetalae</taxon>
        <taxon>rosids</taxon>
        <taxon>fabids</taxon>
        <taxon>Fagales</taxon>
        <taxon>Fagaceae</taxon>
        <taxon>Quercus</taxon>
    </lineage>
</organism>
<evidence type="ECO:0000313" key="4">
    <source>
        <dbReference type="EnsemblPlants" id="QL11p021813:mrna"/>
    </source>
</evidence>
<dbReference type="Gramene" id="QL11p021813:mrna">
    <property type="protein sequence ID" value="QL11p021813:mrna"/>
    <property type="gene ID" value="QL11p021813"/>
</dbReference>
<feature type="domain" description="Zinc knuckle CX2CX4HX4C" evidence="3">
    <location>
        <begin position="166"/>
        <end position="211"/>
    </location>
</feature>
<evidence type="ECO:0000256" key="1">
    <source>
        <dbReference type="SAM" id="MobiDB-lite"/>
    </source>
</evidence>
<reference evidence="4 5" key="1">
    <citation type="journal article" date="2016" name="G3 (Bethesda)">
        <title>First Draft Assembly and Annotation of the Genome of a California Endemic Oak Quercus lobata Nee (Fagaceae).</title>
        <authorList>
            <person name="Sork V.L."/>
            <person name="Fitz-Gibbon S.T."/>
            <person name="Puiu D."/>
            <person name="Crepeau M."/>
            <person name="Gugger P.F."/>
            <person name="Sherman R."/>
            <person name="Stevens K."/>
            <person name="Langley C.H."/>
            <person name="Pellegrini M."/>
            <person name="Salzberg S.L."/>
        </authorList>
    </citation>
    <scope>NUCLEOTIDE SEQUENCE [LARGE SCALE GENOMIC DNA]</scope>
    <source>
        <strain evidence="4 5">cv. SW786</strain>
    </source>
</reference>
<evidence type="ECO:0000259" key="3">
    <source>
        <dbReference type="Pfam" id="PF14392"/>
    </source>
</evidence>
<name>A0A7N2MXB4_QUELO</name>
<evidence type="ECO:0000313" key="5">
    <source>
        <dbReference type="Proteomes" id="UP000594261"/>
    </source>
</evidence>
<protein>
    <recommendedName>
        <fullName evidence="6">DUF4283 domain-containing protein</fullName>
    </recommendedName>
</protein>
<dbReference type="InterPro" id="IPR040256">
    <property type="entry name" value="At4g02000-like"/>
</dbReference>
<evidence type="ECO:0008006" key="6">
    <source>
        <dbReference type="Google" id="ProtNLM"/>
    </source>
</evidence>
<dbReference type="InterPro" id="IPR025558">
    <property type="entry name" value="DUF4283"/>
</dbReference>